<dbReference type="Proteomes" id="UP000430146">
    <property type="component" value="Unassembled WGS sequence"/>
</dbReference>
<dbReference type="SUPFAM" id="SSF46785">
    <property type="entry name" value="Winged helix' DNA-binding domain"/>
    <property type="match status" value="1"/>
</dbReference>
<dbReference type="InterPro" id="IPR036390">
    <property type="entry name" value="WH_DNA-bd_sf"/>
</dbReference>
<evidence type="ECO:0000313" key="1">
    <source>
        <dbReference type="EMBL" id="CAA0129921.1"/>
    </source>
</evidence>
<dbReference type="OrthoDB" id="3568381at2"/>
<protein>
    <submittedName>
        <fullName evidence="1">Uncharacterized protein</fullName>
    </submittedName>
</protein>
<gene>
    <name evidence="1" type="ORF">AELLOGFF_05605</name>
</gene>
<proteinExistence type="predicted"/>
<sequence>MTTELAVLQAARLKGRLSPELAAASAGVDLANATETLSALRDAGLVKGEPSVRLTPEGRQRLAELVEAERAKVDKKALTVLYDEFDHHNTDLKQIISDWQLRDGEPNAHADEQYDQAVLDRLATLDSGFQGLVARIADMAPRLHTFQARFTNALNRIQAGDVSFVARPITDSYHTVWFEFHEELIGLLGLSREQEAAAGRAV</sequence>
<dbReference type="AlphaFoldDB" id="A0A5S9R6X0"/>
<keyword evidence="2" id="KW-1185">Reference proteome</keyword>
<evidence type="ECO:0000313" key="2">
    <source>
        <dbReference type="Proteomes" id="UP000430146"/>
    </source>
</evidence>
<dbReference type="Gene3D" id="1.10.10.10">
    <property type="entry name" value="Winged helix-like DNA-binding domain superfamily/Winged helix DNA-binding domain"/>
    <property type="match status" value="1"/>
</dbReference>
<dbReference type="InterPro" id="IPR036388">
    <property type="entry name" value="WH-like_DNA-bd_sf"/>
</dbReference>
<name>A0A5S9R6X0_MYCVN</name>
<accession>A0A5S9R6X0</accession>
<organism evidence="1 2">
    <name type="scientific">Mycolicibacterium vanbaalenii</name>
    <name type="common">Mycobacterium vanbaalenii</name>
    <dbReference type="NCBI Taxonomy" id="110539"/>
    <lineage>
        <taxon>Bacteria</taxon>
        <taxon>Bacillati</taxon>
        <taxon>Actinomycetota</taxon>
        <taxon>Actinomycetes</taxon>
        <taxon>Mycobacteriales</taxon>
        <taxon>Mycobacteriaceae</taxon>
        <taxon>Mycolicibacterium</taxon>
    </lineage>
</organism>
<reference evidence="1 2" key="1">
    <citation type="submission" date="2019-11" db="EMBL/GenBank/DDBJ databases">
        <authorList>
            <person name="Holert J."/>
        </authorList>
    </citation>
    <scope>NUCLEOTIDE SEQUENCE [LARGE SCALE GENOMIC DNA]</scope>
    <source>
        <strain evidence="1">BC8_1</strain>
    </source>
</reference>
<dbReference type="EMBL" id="CACSIP010000037">
    <property type="protein sequence ID" value="CAA0129921.1"/>
    <property type="molecule type" value="Genomic_DNA"/>
</dbReference>
<dbReference type="RefSeq" id="WP_159233570.1">
    <property type="nucleotide sequence ID" value="NZ_CACSIP010000037.1"/>
</dbReference>